<organism evidence="1 2">
    <name type="scientific">Aspergillus sydowii CBS 593.65</name>
    <dbReference type="NCBI Taxonomy" id="1036612"/>
    <lineage>
        <taxon>Eukaryota</taxon>
        <taxon>Fungi</taxon>
        <taxon>Dikarya</taxon>
        <taxon>Ascomycota</taxon>
        <taxon>Pezizomycotina</taxon>
        <taxon>Eurotiomycetes</taxon>
        <taxon>Eurotiomycetidae</taxon>
        <taxon>Eurotiales</taxon>
        <taxon>Aspergillaceae</taxon>
        <taxon>Aspergillus</taxon>
        <taxon>Aspergillus subgen. Nidulantes</taxon>
    </lineage>
</organism>
<reference evidence="2" key="1">
    <citation type="journal article" date="2017" name="Genome Biol.">
        <title>Comparative genomics reveals high biological diversity and specific adaptations in the industrially and medically important fungal genus Aspergillus.</title>
        <authorList>
            <person name="de Vries R.P."/>
            <person name="Riley R."/>
            <person name="Wiebenga A."/>
            <person name="Aguilar-Osorio G."/>
            <person name="Amillis S."/>
            <person name="Uchima C.A."/>
            <person name="Anderluh G."/>
            <person name="Asadollahi M."/>
            <person name="Askin M."/>
            <person name="Barry K."/>
            <person name="Battaglia E."/>
            <person name="Bayram O."/>
            <person name="Benocci T."/>
            <person name="Braus-Stromeyer S.A."/>
            <person name="Caldana C."/>
            <person name="Canovas D."/>
            <person name="Cerqueira G.C."/>
            <person name="Chen F."/>
            <person name="Chen W."/>
            <person name="Choi C."/>
            <person name="Clum A."/>
            <person name="Dos Santos R.A."/>
            <person name="Damasio A.R."/>
            <person name="Diallinas G."/>
            <person name="Emri T."/>
            <person name="Fekete E."/>
            <person name="Flipphi M."/>
            <person name="Freyberg S."/>
            <person name="Gallo A."/>
            <person name="Gournas C."/>
            <person name="Habgood R."/>
            <person name="Hainaut M."/>
            <person name="Harispe M.L."/>
            <person name="Henrissat B."/>
            <person name="Hilden K.S."/>
            <person name="Hope R."/>
            <person name="Hossain A."/>
            <person name="Karabika E."/>
            <person name="Karaffa L."/>
            <person name="Karanyi Z."/>
            <person name="Krasevec N."/>
            <person name="Kuo A."/>
            <person name="Kusch H."/>
            <person name="LaButti K."/>
            <person name="Lagendijk E.L."/>
            <person name="Lapidus A."/>
            <person name="Levasseur A."/>
            <person name="Lindquist E."/>
            <person name="Lipzen A."/>
            <person name="Logrieco A.F."/>
            <person name="MacCabe A."/>
            <person name="Maekelae M.R."/>
            <person name="Malavazi I."/>
            <person name="Melin P."/>
            <person name="Meyer V."/>
            <person name="Mielnichuk N."/>
            <person name="Miskei M."/>
            <person name="Molnar A.P."/>
            <person name="Mule G."/>
            <person name="Ngan C.Y."/>
            <person name="Orejas M."/>
            <person name="Orosz E."/>
            <person name="Ouedraogo J.P."/>
            <person name="Overkamp K.M."/>
            <person name="Park H.-S."/>
            <person name="Perrone G."/>
            <person name="Piumi F."/>
            <person name="Punt P.J."/>
            <person name="Ram A.F."/>
            <person name="Ramon A."/>
            <person name="Rauscher S."/>
            <person name="Record E."/>
            <person name="Riano-Pachon D.M."/>
            <person name="Robert V."/>
            <person name="Roehrig J."/>
            <person name="Ruller R."/>
            <person name="Salamov A."/>
            <person name="Salih N.S."/>
            <person name="Samson R.A."/>
            <person name="Sandor E."/>
            <person name="Sanguinetti M."/>
            <person name="Schuetze T."/>
            <person name="Sepcic K."/>
            <person name="Shelest E."/>
            <person name="Sherlock G."/>
            <person name="Sophianopoulou V."/>
            <person name="Squina F.M."/>
            <person name="Sun H."/>
            <person name="Susca A."/>
            <person name="Todd R.B."/>
            <person name="Tsang A."/>
            <person name="Unkles S.E."/>
            <person name="van de Wiele N."/>
            <person name="van Rossen-Uffink D."/>
            <person name="Oliveira J.V."/>
            <person name="Vesth T.C."/>
            <person name="Visser J."/>
            <person name="Yu J.-H."/>
            <person name="Zhou M."/>
            <person name="Andersen M.R."/>
            <person name="Archer D.B."/>
            <person name="Baker S.E."/>
            <person name="Benoit I."/>
            <person name="Brakhage A.A."/>
            <person name="Braus G.H."/>
            <person name="Fischer R."/>
            <person name="Frisvad J.C."/>
            <person name="Goldman G.H."/>
            <person name="Houbraken J."/>
            <person name="Oakley B."/>
            <person name="Pocsi I."/>
            <person name="Scazzocchio C."/>
            <person name="Seiboth B."/>
            <person name="vanKuyk P.A."/>
            <person name="Wortman J."/>
            <person name="Dyer P.S."/>
            <person name="Grigoriev I.V."/>
        </authorList>
    </citation>
    <scope>NUCLEOTIDE SEQUENCE [LARGE SCALE GENOMIC DNA]</scope>
    <source>
        <strain evidence="2">CBS 593.65</strain>
    </source>
</reference>
<protein>
    <recommendedName>
        <fullName evidence="3">BTB domain-containing protein</fullName>
    </recommendedName>
</protein>
<dbReference type="Proteomes" id="UP000184356">
    <property type="component" value="Unassembled WGS sequence"/>
</dbReference>
<name>A0A1L9T4Q3_9EURO</name>
<evidence type="ECO:0000313" key="1">
    <source>
        <dbReference type="EMBL" id="OJJ54273.1"/>
    </source>
</evidence>
<proteinExistence type="predicted"/>
<dbReference type="EMBL" id="KV878595">
    <property type="protein sequence ID" value="OJJ54273.1"/>
    <property type="molecule type" value="Genomic_DNA"/>
</dbReference>
<evidence type="ECO:0000313" key="2">
    <source>
        <dbReference type="Proteomes" id="UP000184356"/>
    </source>
</evidence>
<dbReference type="AlphaFoldDB" id="A0A1L9T4Q3"/>
<dbReference type="VEuPathDB" id="FungiDB:ASPSYDRAFT_136394"/>
<keyword evidence="2" id="KW-1185">Reference proteome</keyword>
<sequence length="303" mass="34231">MAVQIDPDGDVLVNCSGAVTFLVSKKALALASSVLSWMLKAPVEGGLAIKDETSKYAVVSLPHQDPEAFRIFCEAVHHKSTSLSHIPTPGCLRGVAYLVDEYNCGKAMLYPAHVWLTQTVKGRSHEQLWDLLHLAYVANLREHFYDISRELLWTGKGRIRCWQYASEDLRIFSEAILDGFDNKHNLATHHFQRAIMRVVERFLPLQCQTPNEFMRDYLRDVKDSGTLPGSDALAEKSFQQIYTAAKHMKENFFTEHVGCSCYIFSGYAQRAKLLAWLNECWKGMGLCLPCVKNVACEEHSTAQ</sequence>
<evidence type="ECO:0008006" key="3">
    <source>
        <dbReference type="Google" id="ProtNLM"/>
    </source>
</evidence>
<dbReference type="GeneID" id="63756830"/>
<dbReference type="STRING" id="1036612.A0A1L9T4Q3"/>
<accession>A0A1L9T4Q3</accession>
<gene>
    <name evidence="1" type="ORF">ASPSYDRAFT_136394</name>
</gene>
<dbReference type="OrthoDB" id="5275938at2759"/>
<dbReference type="RefSeq" id="XP_040698079.1">
    <property type="nucleotide sequence ID" value="XM_040840757.1"/>
</dbReference>